<gene>
    <name evidence="2" type="ORF">Plo01_13420</name>
</gene>
<comment type="similarity">
    <text evidence="1">Belongs to the actinobacterial glucosamine kinase family.</text>
</comment>
<feature type="binding site" evidence="1">
    <location>
        <position position="339"/>
    </location>
    <ligand>
        <name>D-glucosamine</name>
        <dbReference type="ChEBI" id="CHEBI:58723"/>
    </ligand>
</feature>
<dbReference type="AlphaFoldDB" id="A0A8J3W416"/>
<keyword evidence="1" id="KW-0067">ATP-binding</keyword>
<dbReference type="InterPro" id="IPR043674">
    <property type="entry name" value="GlcN_kinase"/>
</dbReference>
<feature type="binding site" evidence="1">
    <location>
        <position position="78"/>
    </location>
    <ligand>
        <name>ATP</name>
        <dbReference type="ChEBI" id="CHEBI:30616"/>
    </ligand>
</feature>
<comment type="caution">
    <text evidence="2">The sequence shown here is derived from an EMBL/GenBank/DDBJ whole genome shotgun (WGS) entry which is preliminary data.</text>
</comment>
<keyword evidence="1" id="KW-0479">Metal-binding</keyword>
<dbReference type="InterPro" id="IPR011009">
    <property type="entry name" value="Kinase-like_dom_sf"/>
</dbReference>
<organism evidence="2 3">
    <name type="scientific">Planobispora longispora</name>
    <dbReference type="NCBI Taxonomy" id="28887"/>
    <lineage>
        <taxon>Bacteria</taxon>
        <taxon>Bacillati</taxon>
        <taxon>Actinomycetota</taxon>
        <taxon>Actinomycetes</taxon>
        <taxon>Streptosporangiales</taxon>
        <taxon>Streptosporangiaceae</taxon>
        <taxon>Planobispora</taxon>
    </lineage>
</organism>
<keyword evidence="1" id="KW-0418">Kinase</keyword>
<dbReference type="GO" id="GO:0005524">
    <property type="term" value="F:ATP binding"/>
    <property type="evidence" value="ECO:0007669"/>
    <property type="project" value="UniProtKB-KW"/>
</dbReference>
<dbReference type="GO" id="GO:0005975">
    <property type="term" value="P:carbohydrate metabolic process"/>
    <property type="evidence" value="ECO:0007669"/>
    <property type="project" value="UniProtKB-UniRule"/>
</dbReference>
<keyword evidence="1" id="KW-0808">Transferase</keyword>
<keyword evidence="3" id="KW-1185">Reference proteome</keyword>
<comment type="subunit">
    <text evidence="1">Monomer.</text>
</comment>
<proteinExistence type="inferred from homology"/>
<feature type="binding site" evidence="1">
    <location>
        <position position="233"/>
    </location>
    <ligand>
        <name>D-glucosamine</name>
        <dbReference type="ChEBI" id="CHEBI:58723"/>
    </ligand>
</feature>
<sequence>MIQLLNPHSIWERLATVPQAGDGRTTALLTALTSEIPDPYTVRLFHPLPEVPAGAAERGFDVDQTNYSVVIGETLVVKWLTPPVPLPHPAPEMFAHLTSVGFTATATPYAAITRGGELLALVTRYLPGARDGWEWCAEEAAAGRTAFAGELGALAADLHAALATPSAAFPDPVRPSPARTSWPTRAEAALREALELTDGEDGEWLAARAHLLAERFRVLADHDATPLIRIHGDLHVGQILRWRDGYAVIDFDGNPTVSDTDLFQPAARDLAQLSTSLEHAGQVAIKRRGADPAEVGQWAVRATSSLEDAYIRRLHELGHARLLHDGLLRAFAAEQECRELIYAARHLPRWRYAPMGVLRSWYR</sequence>
<keyword evidence="1" id="KW-0119">Carbohydrate metabolism</keyword>
<keyword evidence="1" id="KW-0460">Magnesium</keyword>
<evidence type="ECO:0000256" key="1">
    <source>
        <dbReference type="HAMAP-Rule" id="MF_02218"/>
    </source>
</evidence>
<evidence type="ECO:0000313" key="2">
    <source>
        <dbReference type="EMBL" id="GIH74913.1"/>
    </source>
</evidence>
<name>A0A8J3W416_9ACTN</name>
<feature type="short sequence motif" description="Substrate specificity determinant motif" evidence="1">
    <location>
        <begin position="335"/>
        <end position="350"/>
    </location>
</feature>
<feature type="binding site" evidence="1">
    <location>
        <position position="250"/>
    </location>
    <ligand>
        <name>Mg(2+)</name>
        <dbReference type="ChEBI" id="CHEBI:18420"/>
        <label>2</label>
    </ligand>
</feature>
<comment type="caution">
    <text evidence="1">Lacks conserved residue(s) required for the propagation of feature annotation.</text>
</comment>
<dbReference type="SUPFAM" id="SSF56112">
    <property type="entry name" value="Protein kinase-like (PK-like)"/>
    <property type="match status" value="1"/>
</dbReference>
<feature type="binding site" evidence="1">
    <location>
        <position position="252"/>
    </location>
    <ligand>
        <name>Mg(2+)</name>
        <dbReference type="ChEBI" id="CHEBI:18420"/>
        <label>2</label>
    </ligand>
</feature>
<dbReference type="Gene3D" id="3.90.1200.10">
    <property type="match status" value="1"/>
</dbReference>
<feature type="binding site" evidence="1">
    <location>
        <position position="131"/>
    </location>
    <ligand>
        <name>ATP</name>
        <dbReference type="ChEBI" id="CHEBI:30616"/>
    </ligand>
</feature>
<evidence type="ECO:0000313" key="3">
    <source>
        <dbReference type="Proteomes" id="UP000616724"/>
    </source>
</evidence>
<dbReference type="EMBL" id="BOOH01000012">
    <property type="protein sequence ID" value="GIH74913.1"/>
    <property type="molecule type" value="Genomic_DNA"/>
</dbReference>
<dbReference type="RefSeq" id="WP_203889623.1">
    <property type="nucleotide sequence ID" value="NZ_BOOH01000012.1"/>
</dbReference>
<dbReference type="Proteomes" id="UP000616724">
    <property type="component" value="Unassembled WGS sequence"/>
</dbReference>
<comment type="function">
    <text evidence="1">Catalyzes the ATP-dependent phosphorylation of D-glucosamine (GlcN) to D-glucosamine 6-phosphate. May be involved in the phosphorylation of acquired extracellular GlcN derived from the hydrolysis of chitosan, i.e., in the incorporation of exogenous GlcN into the bacterial GlcNAc metabolism.</text>
</comment>
<comment type="catalytic activity">
    <reaction evidence="1">
        <text>D-glucosamine + ATP = D-glucosamine 6-phosphate + ADP + H(+)</text>
        <dbReference type="Rhea" id="RHEA:10948"/>
        <dbReference type="ChEBI" id="CHEBI:15378"/>
        <dbReference type="ChEBI" id="CHEBI:30616"/>
        <dbReference type="ChEBI" id="CHEBI:58723"/>
        <dbReference type="ChEBI" id="CHEBI:58725"/>
        <dbReference type="ChEBI" id="CHEBI:456216"/>
        <dbReference type="EC" id="2.7.1.8"/>
    </reaction>
</comment>
<dbReference type="EC" id="2.7.1.8" evidence="1"/>
<protein>
    <recommendedName>
        <fullName evidence="1">Glucosamine kinase</fullName>
        <shortName evidence="1">GlcN kinase</shortName>
        <shortName evidence="1">GlcNK</shortName>
        <ecNumber evidence="1">2.7.1.8</ecNumber>
    </recommendedName>
</protein>
<feature type="binding site" evidence="1">
    <location>
        <position position="238"/>
    </location>
    <ligand>
        <name>Mg(2+)</name>
        <dbReference type="ChEBI" id="CHEBI:18420"/>
        <label>1</label>
    </ligand>
</feature>
<dbReference type="GO" id="GO:0047931">
    <property type="term" value="F:glucosamine kinase activity"/>
    <property type="evidence" value="ECO:0007669"/>
    <property type="project" value="UniProtKB-UniRule"/>
</dbReference>
<keyword evidence="1" id="KW-0547">Nucleotide-binding</keyword>
<reference evidence="2 3" key="1">
    <citation type="submission" date="2021-01" db="EMBL/GenBank/DDBJ databases">
        <title>Whole genome shotgun sequence of Planobispora longispora NBRC 13918.</title>
        <authorList>
            <person name="Komaki H."/>
            <person name="Tamura T."/>
        </authorList>
    </citation>
    <scope>NUCLEOTIDE SEQUENCE [LARGE SCALE GENOMIC DNA]</scope>
    <source>
        <strain evidence="2 3">NBRC 13918</strain>
    </source>
</reference>
<dbReference type="GO" id="GO:0000287">
    <property type="term" value="F:magnesium ion binding"/>
    <property type="evidence" value="ECO:0007669"/>
    <property type="project" value="UniProtKB-UniRule"/>
</dbReference>
<feature type="binding site" evidence="1">
    <location>
        <position position="250"/>
    </location>
    <ligand>
        <name>Mg(2+)</name>
        <dbReference type="ChEBI" id="CHEBI:18420"/>
        <label>1</label>
    </ligand>
</feature>
<comment type="cofactor">
    <cofactor evidence="1">
        <name>Mg(2+)</name>
        <dbReference type="ChEBI" id="CHEBI:18420"/>
    </cofactor>
    <text evidence="1">Binds 2 Mg(2+) ions per subunit.</text>
</comment>
<dbReference type="HAMAP" id="MF_02218">
    <property type="entry name" value="GlcN_kinase"/>
    <property type="match status" value="1"/>
</dbReference>
<accession>A0A8J3W416</accession>